<gene>
    <name evidence="3" type="ORF">chiPu_0002875</name>
</gene>
<keyword evidence="4" id="KW-1185">Reference proteome</keyword>
<name>A0A401S240_CHIPU</name>
<dbReference type="AlphaFoldDB" id="A0A401S240"/>
<evidence type="ECO:0000256" key="2">
    <source>
        <dbReference type="SAM" id="Phobius"/>
    </source>
</evidence>
<feature type="region of interest" description="Disordered" evidence="1">
    <location>
        <begin position="319"/>
        <end position="340"/>
    </location>
</feature>
<dbReference type="GO" id="GO:0045121">
    <property type="term" value="C:membrane raft"/>
    <property type="evidence" value="ECO:0007669"/>
    <property type="project" value="InterPro"/>
</dbReference>
<dbReference type="STRING" id="137246.A0A401S240"/>
<evidence type="ECO:0000313" key="3">
    <source>
        <dbReference type="EMBL" id="GCC24474.1"/>
    </source>
</evidence>
<dbReference type="PANTHER" id="PTHR16322">
    <property type="entry name" value="PHOSPHOPROTEIN ASSOCIATED WITH GLYCOSPHINGOLIPID-ENRICHED MICRODOMAINS 1"/>
    <property type="match status" value="1"/>
</dbReference>
<organism evidence="3 4">
    <name type="scientific">Chiloscyllium punctatum</name>
    <name type="common">Brownbanded bambooshark</name>
    <name type="synonym">Hemiscyllium punctatum</name>
    <dbReference type="NCBI Taxonomy" id="137246"/>
    <lineage>
        <taxon>Eukaryota</taxon>
        <taxon>Metazoa</taxon>
        <taxon>Chordata</taxon>
        <taxon>Craniata</taxon>
        <taxon>Vertebrata</taxon>
        <taxon>Chondrichthyes</taxon>
        <taxon>Elasmobranchii</taxon>
        <taxon>Galeomorphii</taxon>
        <taxon>Galeoidea</taxon>
        <taxon>Orectolobiformes</taxon>
        <taxon>Hemiscylliidae</taxon>
        <taxon>Chiloscyllium</taxon>
    </lineage>
</organism>
<accession>A0A401S240</accession>
<dbReference type="Pfam" id="PF15347">
    <property type="entry name" value="PAG"/>
    <property type="match status" value="1"/>
</dbReference>
<feature type="transmembrane region" description="Helical" evidence="2">
    <location>
        <begin position="97"/>
        <end position="118"/>
    </location>
</feature>
<dbReference type="InterPro" id="IPR032748">
    <property type="entry name" value="PAG"/>
</dbReference>
<feature type="compositionally biased region" description="Basic and acidic residues" evidence="1">
    <location>
        <begin position="425"/>
        <end position="437"/>
    </location>
</feature>
<dbReference type="OMA" id="QCRDITR"/>
<keyword evidence="2" id="KW-0812">Transmembrane</keyword>
<evidence type="ECO:0000313" key="4">
    <source>
        <dbReference type="Proteomes" id="UP000287033"/>
    </source>
</evidence>
<dbReference type="GO" id="GO:0005886">
    <property type="term" value="C:plasma membrane"/>
    <property type="evidence" value="ECO:0007669"/>
    <property type="project" value="InterPro"/>
</dbReference>
<dbReference type="OrthoDB" id="9874312at2759"/>
<reference evidence="3 4" key="1">
    <citation type="journal article" date="2018" name="Nat. Ecol. Evol.">
        <title>Shark genomes provide insights into elasmobranch evolution and the origin of vertebrates.</title>
        <authorList>
            <person name="Hara Y"/>
            <person name="Yamaguchi K"/>
            <person name="Onimaru K"/>
            <person name="Kadota M"/>
            <person name="Koyanagi M"/>
            <person name="Keeley SD"/>
            <person name="Tatsumi K"/>
            <person name="Tanaka K"/>
            <person name="Motone F"/>
            <person name="Kageyama Y"/>
            <person name="Nozu R"/>
            <person name="Adachi N"/>
            <person name="Nishimura O"/>
            <person name="Nakagawa R"/>
            <person name="Tanegashima C"/>
            <person name="Kiyatake I"/>
            <person name="Matsumoto R"/>
            <person name="Murakumo K"/>
            <person name="Nishida K"/>
            <person name="Terakita A"/>
            <person name="Kuratani S"/>
            <person name="Sato K"/>
            <person name="Hyodo S Kuraku.S."/>
        </authorList>
    </citation>
    <scope>NUCLEOTIDE SEQUENCE [LARGE SCALE GENOMIC DNA]</scope>
</reference>
<evidence type="ECO:0008006" key="5">
    <source>
        <dbReference type="Google" id="ProtNLM"/>
    </source>
</evidence>
<keyword evidence="2" id="KW-0472">Membrane</keyword>
<evidence type="ECO:0000256" key="1">
    <source>
        <dbReference type="SAM" id="MobiDB-lite"/>
    </source>
</evidence>
<comment type="caution">
    <text evidence="3">The sequence shown here is derived from an EMBL/GenBank/DDBJ whole genome shotgun (WGS) entry which is preliminary data.</text>
</comment>
<protein>
    <recommendedName>
        <fullName evidence="5">Phosphoprotein membrane anchor with glycosphingolipid microdomains 1</fullName>
    </recommendedName>
</protein>
<feature type="region of interest" description="Disordered" evidence="1">
    <location>
        <begin position="203"/>
        <end position="225"/>
    </location>
</feature>
<feature type="region of interest" description="Disordered" evidence="1">
    <location>
        <begin position="361"/>
        <end position="452"/>
    </location>
</feature>
<sequence>MQGSATDWKAHLDLQTILGKNCRPRIGMPMPPLNSYELISQSRAILRMWVSDQVPQNSFYPDVVEQQKFVSFSLMAPNSVDIVGRVPGVFESGQHPVILWVLLAMVCAVLLLTILVFLCSNCDRHLNIAEQNGDNENLMSVPSEKKTNSYSVTNFGNEVPVNGHADSLANGDILSDEIPNSHSSENAGLPILVNQQESSCRTSKCPQSRELPQIPGNDSIPSNESTTVTERETAHGAYEPYEVLKDSSSQDIIVEDSLYETVKELKDESGSVENEIYSRSENVDLNIVVQCQNPKLADATPEYATVSKVKMNQSTSTEEMMIGEDESPPLPGKELSENENVDGKSTEIAAMYSTVNKPAKQWSQAEAEQEGGYASIDEVTPQRRPSTASHLYASVADYEREPKVADQNPSVNVGEETDPGYEPIRALKEESTDKETESNENESQCTEGEHDYESIRELEQKQNMNNPNV</sequence>
<dbReference type="GO" id="GO:0035556">
    <property type="term" value="P:intracellular signal transduction"/>
    <property type="evidence" value="ECO:0007669"/>
    <property type="project" value="InterPro"/>
</dbReference>
<dbReference type="EMBL" id="BEZZ01000058">
    <property type="protein sequence ID" value="GCC24474.1"/>
    <property type="molecule type" value="Genomic_DNA"/>
</dbReference>
<dbReference type="Proteomes" id="UP000287033">
    <property type="component" value="Unassembled WGS sequence"/>
</dbReference>
<keyword evidence="2" id="KW-1133">Transmembrane helix</keyword>
<dbReference type="GO" id="GO:0050868">
    <property type="term" value="P:negative regulation of T cell activation"/>
    <property type="evidence" value="ECO:0007669"/>
    <property type="project" value="InterPro"/>
</dbReference>
<proteinExistence type="predicted"/>
<dbReference type="PANTHER" id="PTHR16322:SF0">
    <property type="entry name" value="PHOSPHOPROTEIN ASSOCIATED WITH GLYCOSPHINGOLIPID-ENRICHED MICRODOMAINS 1"/>
    <property type="match status" value="1"/>
</dbReference>